<dbReference type="STRING" id="5286.A0A0K3CHV9"/>
<evidence type="ECO:0000313" key="5">
    <source>
        <dbReference type="EMBL" id="CTR08085.1"/>
    </source>
</evidence>
<proteinExistence type="predicted"/>
<feature type="compositionally biased region" description="Pro residues" evidence="3">
    <location>
        <begin position="1"/>
        <end position="10"/>
    </location>
</feature>
<protein>
    <submittedName>
        <fullName evidence="5">BY PROTMAP: gi|342320449|gb|EGU12389.1| Pherophorin-dz1 protein [Rhodotorula glutinis ATCC 204091]</fullName>
    </submittedName>
</protein>
<keyword evidence="1" id="KW-0863">Zinc-finger</keyword>
<keyword evidence="1" id="KW-0479">Metal-binding</keyword>
<dbReference type="InterPro" id="IPR013087">
    <property type="entry name" value="Znf_C2H2_type"/>
</dbReference>
<evidence type="ECO:0000256" key="3">
    <source>
        <dbReference type="SAM" id="MobiDB-lite"/>
    </source>
</evidence>
<accession>A0A0K3CHV9</accession>
<keyword evidence="1" id="KW-0862">Zinc</keyword>
<dbReference type="AlphaFoldDB" id="A0A0K3CHV9"/>
<dbReference type="PROSITE" id="PS00028">
    <property type="entry name" value="ZINC_FINGER_C2H2_1"/>
    <property type="match status" value="1"/>
</dbReference>
<dbReference type="EMBL" id="LCTV02000007">
    <property type="protein sequence ID" value="PRQ73892.1"/>
    <property type="molecule type" value="Genomic_DNA"/>
</dbReference>
<dbReference type="Proteomes" id="UP000239560">
    <property type="component" value="Unassembled WGS sequence"/>
</dbReference>
<feature type="region of interest" description="Disordered" evidence="3">
    <location>
        <begin position="1"/>
        <end position="24"/>
    </location>
</feature>
<keyword evidence="2" id="KW-0175">Coiled coil</keyword>
<evidence type="ECO:0000256" key="1">
    <source>
        <dbReference type="PROSITE-ProRule" id="PRU00042"/>
    </source>
</evidence>
<dbReference type="EMBL" id="CWKI01000007">
    <property type="protein sequence ID" value="CTR08085.1"/>
    <property type="molecule type" value="Genomic_DNA"/>
</dbReference>
<dbReference type="GO" id="GO:0008270">
    <property type="term" value="F:zinc ion binding"/>
    <property type="evidence" value="ECO:0007669"/>
    <property type="project" value="UniProtKB-KW"/>
</dbReference>
<sequence>MQGPPPPSGTPPISRSPSPVTEDPGYIQAQVAGRPYVSAASLRETQLAREAAEAAAAEEAQAEMERQRIAAVQQAGVRIERGTLGRGAGLTAAELDKTQENPYKERVVQPVEDSPATYKGTRDELHISVTELEAAQDALITKQAKELIAKRFDRDERKRPRRVNVPAPPWPCSDLVENDYGDVLHLATETSRAASTSTDAPSQRRPIRIAVIARDSRIPTTWVGAFGQVLAALFIWALVQIGRGFGRFVLGLPPHAFQVCAFVQIAQAATPMGQWIVRYSNFIPLPNQGVNYRALYPTFHHHIVLGAIGNGFTLAGIFLPGGGGGGGAPPPGGGAGGPPGGGAAGGGGGGAGGPPGGGPPGGGPQGGPPGGGAPPSGGGAGGLGGGGLGGGAGGGTGGAGGGAGGGTGGGAGGAGAPPGAAGGSSAPSSSSASPKTATSSPSSASTSASSHVQQHRTAPSITTTTRGNRVKAVGTKVREKAPAYSGLTRDRYASGDPPAKESAMWHYLVEDEEALEKYKSEKNKGKNVERPAAVCFSFNKAERDEAVAAWDRGWTPKSSTPSAAATAVLHKLEAERAPRQTASHEFRDALKRVQERIGKQQVTKGGRNVGVVGGARVAGPSIVIRDPSGRNVLKDARRRREYPPGTRLMPSKSSYSVSKSGEQLYEEVYTCIATCGFEGSKGDLRQHLKGSGDRKAKEAKTKRDSKMRCPAFEELADNVFAGELSLLERQAYNLSLHPSAFPCPSCPRIFKTTTTLGIHEKRHRDGKLTASGCPIQRRDKSKWIGTDDPLPYPMPPAWFDACSKREEERAAGGWEYPADNPPLFRSDELDASFARPSRSLGKRRAVQEESDEEEGEIFESESSEEEEEPEPDEEDELEEEGDFASDEENEFGRQEQQDWVAENEEDEDWGEELGGVEEESHE</sequence>
<feature type="compositionally biased region" description="Acidic residues" evidence="3">
    <location>
        <begin position="848"/>
        <end position="889"/>
    </location>
</feature>
<evidence type="ECO:0000313" key="6">
    <source>
        <dbReference type="EMBL" id="PRQ73892.1"/>
    </source>
</evidence>
<evidence type="ECO:0000313" key="8">
    <source>
        <dbReference type="Proteomes" id="UP000239560"/>
    </source>
</evidence>
<evidence type="ECO:0000256" key="2">
    <source>
        <dbReference type="SAM" id="Coils"/>
    </source>
</evidence>
<name>A0A0K3CHV9_RHOTO</name>
<gene>
    <name evidence="5" type="primary">FGENESH: predicted gene_7.331</name>
    <name evidence="6" type="ORF">AAT19DRAFT_15459</name>
    <name evidence="5" type="ORF">BN2166_0039460</name>
</gene>
<feature type="region of interest" description="Disordered" evidence="3">
    <location>
        <begin position="408"/>
        <end position="475"/>
    </location>
</feature>
<feature type="domain" description="C2H2-type" evidence="4">
    <location>
        <begin position="741"/>
        <end position="768"/>
    </location>
</feature>
<dbReference type="PROSITE" id="PS50157">
    <property type="entry name" value="ZINC_FINGER_C2H2_2"/>
    <property type="match status" value="1"/>
</dbReference>
<evidence type="ECO:0000259" key="4">
    <source>
        <dbReference type="PROSITE" id="PS50157"/>
    </source>
</evidence>
<organism evidence="5 7">
    <name type="scientific">Rhodotorula toruloides</name>
    <name type="common">Yeast</name>
    <name type="synonym">Rhodosporidium toruloides</name>
    <dbReference type="NCBI Taxonomy" id="5286"/>
    <lineage>
        <taxon>Eukaryota</taxon>
        <taxon>Fungi</taxon>
        <taxon>Dikarya</taxon>
        <taxon>Basidiomycota</taxon>
        <taxon>Pucciniomycotina</taxon>
        <taxon>Microbotryomycetes</taxon>
        <taxon>Sporidiobolales</taxon>
        <taxon>Sporidiobolaceae</taxon>
        <taxon>Rhodotorula</taxon>
    </lineage>
</organism>
<feature type="region of interest" description="Disordered" evidence="3">
    <location>
        <begin position="328"/>
        <end position="385"/>
    </location>
</feature>
<feature type="compositionally biased region" description="Gly residues" evidence="3">
    <location>
        <begin position="328"/>
        <end position="355"/>
    </location>
</feature>
<evidence type="ECO:0000313" key="7">
    <source>
        <dbReference type="Proteomes" id="UP000199069"/>
    </source>
</evidence>
<feature type="region of interest" description="Disordered" evidence="3">
    <location>
        <begin position="836"/>
        <end position="922"/>
    </location>
</feature>
<dbReference type="PANTHER" id="PTHR12460:SF38">
    <property type="entry name" value="KINETOPLAST-ASSOCIATED PROTEIN-LIKE PROTEIN"/>
    <property type="match status" value="1"/>
</dbReference>
<dbReference type="PANTHER" id="PTHR12460">
    <property type="entry name" value="CYCLIN-DEPENDENT KINASE INHIBITOR-RELATED PROTEIN"/>
    <property type="match status" value="1"/>
</dbReference>
<dbReference type="Proteomes" id="UP000199069">
    <property type="component" value="Unassembled WGS sequence"/>
</dbReference>
<feature type="compositionally biased region" description="Low complexity" evidence="3">
    <location>
        <begin position="423"/>
        <end position="450"/>
    </location>
</feature>
<feature type="compositionally biased region" description="Gly residues" evidence="3">
    <location>
        <begin position="363"/>
        <end position="385"/>
    </location>
</feature>
<keyword evidence="7" id="KW-1185">Reference proteome</keyword>
<feature type="coiled-coil region" evidence="2">
    <location>
        <begin position="47"/>
        <end position="75"/>
    </location>
</feature>
<feature type="compositionally biased region" description="Polar residues" evidence="3">
    <location>
        <begin position="451"/>
        <end position="467"/>
    </location>
</feature>
<dbReference type="OrthoDB" id="10357686at2759"/>
<feature type="compositionally biased region" description="Gly residues" evidence="3">
    <location>
        <begin position="408"/>
        <end position="422"/>
    </location>
</feature>
<reference evidence="5 7" key="1">
    <citation type="submission" date="2015-07" db="EMBL/GenBank/DDBJ databases">
        <authorList>
            <person name="Cajimat M.N.B."/>
            <person name="Milazzo M.L."/>
            <person name="Fulhorst C.F."/>
        </authorList>
    </citation>
    <scope>NUCLEOTIDE SEQUENCE [LARGE SCALE GENOMIC DNA]</scope>
    <source>
        <strain evidence="5">Single colony</strain>
    </source>
</reference>
<feature type="compositionally biased region" description="Acidic residues" evidence="3">
    <location>
        <begin position="901"/>
        <end position="922"/>
    </location>
</feature>
<reference evidence="6 8" key="2">
    <citation type="journal article" date="2018" name="Elife">
        <title>Functional genomics of lipid metabolism in the oleaginous yeast Rhodosporidium toruloides.</title>
        <authorList>
            <person name="Coradetti S.T."/>
            <person name="Pinel D."/>
            <person name="Geiselman G."/>
            <person name="Ito M."/>
            <person name="Mondo S."/>
            <person name="Reilly M.C."/>
            <person name="Cheng Y.F."/>
            <person name="Bauer S."/>
            <person name="Grigoriev I."/>
            <person name="Gladden J.M."/>
            <person name="Simmons B.A."/>
            <person name="Brem R."/>
            <person name="Arkin A.P."/>
            <person name="Skerker J.M."/>
        </authorList>
    </citation>
    <scope>NUCLEOTIDE SEQUENCE [LARGE SCALE GENOMIC DNA]</scope>
    <source>
        <strain evidence="6 8">NBRC 0880</strain>
    </source>
</reference>